<dbReference type="SMART" id="SM00479">
    <property type="entry name" value="EXOIII"/>
    <property type="match status" value="1"/>
</dbReference>
<comment type="subcellular location">
    <subcellularLocation>
        <location evidence="1">Nucleus</location>
    </subcellularLocation>
</comment>
<keyword evidence="7" id="KW-0269">Exonuclease</keyword>
<dbReference type="InterPro" id="IPR047021">
    <property type="entry name" value="REXO1/3/4-like"/>
</dbReference>
<dbReference type="PANTHER" id="PTHR12801">
    <property type="entry name" value="RNA EXONUCLEASE REXO1 / RECO3 FAMILY MEMBER-RELATED"/>
    <property type="match status" value="1"/>
</dbReference>
<feature type="region of interest" description="Disordered" evidence="10">
    <location>
        <begin position="203"/>
        <end position="244"/>
    </location>
</feature>
<dbReference type="STRING" id="13333.W1PVG0"/>
<dbReference type="AlphaFoldDB" id="W1PVG0"/>
<dbReference type="OMA" id="TSEYKHF"/>
<keyword evidence="13" id="KW-1185">Reference proteome</keyword>
<organism evidence="12 13">
    <name type="scientific">Amborella trichopoda</name>
    <dbReference type="NCBI Taxonomy" id="13333"/>
    <lineage>
        <taxon>Eukaryota</taxon>
        <taxon>Viridiplantae</taxon>
        <taxon>Streptophyta</taxon>
        <taxon>Embryophyta</taxon>
        <taxon>Tracheophyta</taxon>
        <taxon>Spermatophyta</taxon>
        <taxon>Magnoliopsida</taxon>
        <taxon>Amborellales</taxon>
        <taxon>Amborellaceae</taxon>
        <taxon>Amborella</taxon>
    </lineage>
</organism>
<dbReference type="GO" id="GO:0006396">
    <property type="term" value="P:RNA processing"/>
    <property type="evidence" value="ECO:0000318"/>
    <property type="project" value="GO_Central"/>
</dbReference>
<evidence type="ECO:0000256" key="7">
    <source>
        <dbReference type="ARBA" id="ARBA00022839"/>
    </source>
</evidence>
<evidence type="ECO:0000256" key="2">
    <source>
        <dbReference type="ARBA" id="ARBA00010489"/>
    </source>
</evidence>
<dbReference type="GO" id="GO:0003676">
    <property type="term" value="F:nucleic acid binding"/>
    <property type="evidence" value="ECO:0007669"/>
    <property type="project" value="InterPro"/>
</dbReference>
<dbReference type="Pfam" id="PF00929">
    <property type="entry name" value="RNase_T"/>
    <property type="match status" value="1"/>
</dbReference>
<dbReference type="InterPro" id="IPR012337">
    <property type="entry name" value="RNaseH-like_sf"/>
</dbReference>
<keyword evidence="5" id="KW-0540">Nuclease</keyword>
<name>W1PVG0_AMBTC</name>
<comment type="function">
    <text evidence="9">Exoribonuclease involved in ribosome biosynthesis. Involved in the processing of ITS1, the internal transcribed spacer localized between the 18S and 5.8S rRNAs.</text>
</comment>
<reference evidence="13" key="1">
    <citation type="journal article" date="2013" name="Science">
        <title>The Amborella genome and the evolution of flowering plants.</title>
        <authorList>
            <consortium name="Amborella Genome Project"/>
        </authorList>
    </citation>
    <scope>NUCLEOTIDE SEQUENCE [LARGE SCALE GENOMIC DNA]</scope>
</reference>
<dbReference type="GO" id="GO:0004527">
    <property type="term" value="F:exonuclease activity"/>
    <property type="evidence" value="ECO:0000318"/>
    <property type="project" value="GO_Central"/>
</dbReference>
<dbReference type="GO" id="GO:0008408">
    <property type="term" value="F:3'-5' exonuclease activity"/>
    <property type="evidence" value="ECO:0007669"/>
    <property type="project" value="InterPro"/>
</dbReference>
<dbReference type="SUPFAM" id="SSF53098">
    <property type="entry name" value="Ribonuclease H-like"/>
    <property type="match status" value="1"/>
</dbReference>
<keyword evidence="8" id="KW-0539">Nucleus</keyword>
<gene>
    <name evidence="12" type="ORF">AMTR_s00021p00194710</name>
</gene>
<evidence type="ECO:0000256" key="8">
    <source>
        <dbReference type="ARBA" id="ARBA00023242"/>
    </source>
</evidence>
<dbReference type="GO" id="GO:0006364">
    <property type="term" value="P:rRNA processing"/>
    <property type="evidence" value="ECO:0007669"/>
    <property type="project" value="UniProtKB-KW"/>
</dbReference>
<feature type="compositionally biased region" description="Polar residues" evidence="10">
    <location>
        <begin position="27"/>
        <end position="38"/>
    </location>
</feature>
<evidence type="ECO:0000259" key="11">
    <source>
        <dbReference type="SMART" id="SM00479"/>
    </source>
</evidence>
<dbReference type="HOGENOM" id="CLU_022453_2_2_1"/>
<evidence type="ECO:0000256" key="6">
    <source>
        <dbReference type="ARBA" id="ARBA00022801"/>
    </source>
</evidence>
<protein>
    <recommendedName>
        <fullName evidence="3">RNA exonuclease 4</fullName>
    </recommendedName>
</protein>
<feature type="compositionally biased region" description="Basic residues" evidence="10">
    <location>
        <begin position="208"/>
        <end position="221"/>
    </location>
</feature>
<sequence>MHDIVGSFVSETGKRKQRPEDDEESHTPSATLAPTSSDCSVTDTVAMDCEMVGVSSQGTKSALGRVTLVNAWGNVIYDEYVRPIERVVDFRSEISGIRPHNLRKAKDFWTVQKHVADLMKGRILVGHALHNDLKALLLSHPKKDTRDTSEYMPFKRDGRKSALRDLASLYLGVTIQEREHCPVEDAQAAMAIYQKHKKEWERSIKQQMRSKRKTRKKKKQSKPMDNEVLRRDHVTIVSDTQKFD</sequence>
<dbReference type="CDD" id="cd06144">
    <property type="entry name" value="REX4_like"/>
    <property type="match status" value="1"/>
</dbReference>
<dbReference type="InterPro" id="IPR013520">
    <property type="entry name" value="Ribonucl_H"/>
</dbReference>
<evidence type="ECO:0000256" key="4">
    <source>
        <dbReference type="ARBA" id="ARBA00022552"/>
    </source>
</evidence>
<keyword evidence="6" id="KW-0378">Hydrolase</keyword>
<dbReference type="InterPro" id="IPR036397">
    <property type="entry name" value="RNaseH_sf"/>
</dbReference>
<comment type="similarity">
    <text evidence="2">Belongs to the REXO4 family.</text>
</comment>
<feature type="domain" description="Exonuclease" evidence="11">
    <location>
        <begin position="43"/>
        <end position="202"/>
    </location>
</feature>
<evidence type="ECO:0000256" key="10">
    <source>
        <dbReference type="SAM" id="MobiDB-lite"/>
    </source>
</evidence>
<evidence type="ECO:0000256" key="9">
    <source>
        <dbReference type="ARBA" id="ARBA00025599"/>
    </source>
</evidence>
<evidence type="ECO:0000256" key="5">
    <source>
        <dbReference type="ARBA" id="ARBA00022722"/>
    </source>
</evidence>
<dbReference type="EMBL" id="KI392560">
    <property type="protein sequence ID" value="ERN14017.1"/>
    <property type="molecule type" value="Genomic_DNA"/>
</dbReference>
<dbReference type="PANTHER" id="PTHR12801:SF45">
    <property type="entry name" value="RNA EXONUCLEASE 4"/>
    <property type="match status" value="1"/>
</dbReference>
<dbReference type="FunFam" id="3.30.420.10:FF:000007">
    <property type="entry name" value="Interferon-stimulated exonuclease gene 20"/>
    <property type="match status" value="1"/>
</dbReference>
<feature type="region of interest" description="Disordered" evidence="10">
    <location>
        <begin position="1"/>
        <end position="38"/>
    </location>
</feature>
<evidence type="ECO:0000256" key="3">
    <source>
        <dbReference type="ARBA" id="ARBA00016937"/>
    </source>
</evidence>
<dbReference type="eggNOG" id="KOG2249">
    <property type="taxonomic scope" value="Eukaryota"/>
</dbReference>
<evidence type="ECO:0000313" key="13">
    <source>
        <dbReference type="Proteomes" id="UP000017836"/>
    </source>
</evidence>
<dbReference type="GO" id="GO:0005634">
    <property type="term" value="C:nucleus"/>
    <property type="evidence" value="ECO:0000318"/>
    <property type="project" value="GO_Central"/>
</dbReference>
<accession>W1PVG0</accession>
<dbReference type="Gramene" id="ERN14017">
    <property type="protein sequence ID" value="ERN14017"/>
    <property type="gene ID" value="AMTR_s00021p00194710"/>
</dbReference>
<proteinExistence type="inferred from homology"/>
<evidence type="ECO:0000313" key="12">
    <source>
        <dbReference type="EMBL" id="ERN14017.1"/>
    </source>
</evidence>
<dbReference type="Gene3D" id="3.30.420.10">
    <property type="entry name" value="Ribonuclease H-like superfamily/Ribonuclease H"/>
    <property type="match status" value="1"/>
</dbReference>
<evidence type="ECO:0000256" key="1">
    <source>
        <dbReference type="ARBA" id="ARBA00004123"/>
    </source>
</evidence>
<feature type="compositionally biased region" description="Basic and acidic residues" evidence="10">
    <location>
        <begin position="222"/>
        <end position="234"/>
    </location>
</feature>
<keyword evidence="4" id="KW-0698">rRNA processing</keyword>
<dbReference type="Proteomes" id="UP000017836">
    <property type="component" value="Unassembled WGS sequence"/>
</dbReference>
<dbReference type="InterPro" id="IPR037431">
    <property type="entry name" value="REX4_DEDDh_dom"/>
</dbReference>